<accession>A0A3B0Z4Q1</accession>
<dbReference type="GO" id="GO:0006313">
    <property type="term" value="P:DNA transposition"/>
    <property type="evidence" value="ECO:0007669"/>
    <property type="project" value="InterPro"/>
</dbReference>
<dbReference type="Pfam" id="PF02371">
    <property type="entry name" value="Transposase_20"/>
    <property type="match status" value="1"/>
</dbReference>
<dbReference type="AlphaFoldDB" id="A0A3B0Z4Q1"/>
<feature type="coiled-coil region" evidence="1">
    <location>
        <begin position="26"/>
        <end position="53"/>
    </location>
</feature>
<feature type="domain" description="Transposase IS116/IS110/IS902 C-terminal" evidence="2">
    <location>
        <begin position="56"/>
        <end position="119"/>
    </location>
</feature>
<dbReference type="InterPro" id="IPR047650">
    <property type="entry name" value="Transpos_IS110"/>
</dbReference>
<sequence length="119" mass="13257">MEMRTQELNRLKIMGKSIECSCRLIIKVFDTEIARIEKQLDKKVQEQAEWTERKAILVSAPGVGNTLAYTLLADMPELGTMNNKQAAALVGVAPINRDSGKCRGKRRIQGGRANVRTTL</sequence>
<keyword evidence="1" id="KW-0175">Coiled coil</keyword>
<dbReference type="GO" id="GO:0004803">
    <property type="term" value="F:transposase activity"/>
    <property type="evidence" value="ECO:0007669"/>
    <property type="project" value="InterPro"/>
</dbReference>
<evidence type="ECO:0000313" key="3">
    <source>
        <dbReference type="EMBL" id="VAW88385.1"/>
    </source>
</evidence>
<proteinExistence type="predicted"/>
<organism evidence="3">
    <name type="scientific">hydrothermal vent metagenome</name>
    <dbReference type="NCBI Taxonomy" id="652676"/>
    <lineage>
        <taxon>unclassified sequences</taxon>
        <taxon>metagenomes</taxon>
        <taxon>ecological metagenomes</taxon>
    </lineage>
</organism>
<evidence type="ECO:0000256" key="1">
    <source>
        <dbReference type="SAM" id="Coils"/>
    </source>
</evidence>
<reference evidence="3" key="1">
    <citation type="submission" date="2018-06" db="EMBL/GenBank/DDBJ databases">
        <authorList>
            <person name="Zhirakovskaya E."/>
        </authorList>
    </citation>
    <scope>NUCLEOTIDE SEQUENCE</scope>
</reference>
<evidence type="ECO:0000259" key="2">
    <source>
        <dbReference type="Pfam" id="PF02371"/>
    </source>
</evidence>
<dbReference type="InterPro" id="IPR003346">
    <property type="entry name" value="Transposase_20"/>
</dbReference>
<dbReference type="PANTHER" id="PTHR33055:SF13">
    <property type="entry name" value="TRANSPOSASE"/>
    <property type="match status" value="1"/>
</dbReference>
<protein>
    <submittedName>
        <fullName evidence="3">Mobile element protein</fullName>
    </submittedName>
</protein>
<dbReference type="PANTHER" id="PTHR33055">
    <property type="entry name" value="TRANSPOSASE FOR INSERTION SEQUENCE ELEMENT IS1111A"/>
    <property type="match status" value="1"/>
</dbReference>
<name>A0A3B0Z4Q1_9ZZZZ</name>
<dbReference type="GO" id="GO:0003677">
    <property type="term" value="F:DNA binding"/>
    <property type="evidence" value="ECO:0007669"/>
    <property type="project" value="InterPro"/>
</dbReference>
<dbReference type="EMBL" id="UOFP01000218">
    <property type="protein sequence ID" value="VAW88385.1"/>
    <property type="molecule type" value="Genomic_DNA"/>
</dbReference>
<gene>
    <name evidence="3" type="ORF">MNBD_GAMMA18-1794</name>
</gene>